<gene>
    <name evidence="1" type="ORF">NCTC9140_03831</name>
</gene>
<reference evidence="1 2" key="1">
    <citation type="submission" date="2018-06" db="EMBL/GenBank/DDBJ databases">
        <authorList>
            <consortium name="Pathogen Informatics"/>
            <person name="Doyle S."/>
        </authorList>
    </citation>
    <scope>NUCLEOTIDE SEQUENCE [LARGE SCALE GENOMIC DNA]</scope>
    <source>
        <strain evidence="1 2">NCTC9140</strain>
    </source>
</reference>
<proteinExistence type="predicted"/>
<evidence type="ECO:0000313" key="1">
    <source>
        <dbReference type="EMBL" id="STS82083.1"/>
    </source>
</evidence>
<organism evidence="1 2">
    <name type="scientific">Klebsiella pneumoniae</name>
    <dbReference type="NCBI Taxonomy" id="573"/>
    <lineage>
        <taxon>Bacteria</taxon>
        <taxon>Pseudomonadati</taxon>
        <taxon>Pseudomonadota</taxon>
        <taxon>Gammaproteobacteria</taxon>
        <taxon>Enterobacterales</taxon>
        <taxon>Enterobacteriaceae</taxon>
        <taxon>Klebsiella/Raoultella group</taxon>
        <taxon>Klebsiella</taxon>
        <taxon>Klebsiella pneumoniae complex</taxon>
    </lineage>
</organism>
<name>A0A377TQW6_KLEPN</name>
<accession>A0A377TQW6</accession>
<evidence type="ECO:0000313" key="2">
    <source>
        <dbReference type="Proteomes" id="UP000254938"/>
    </source>
</evidence>
<dbReference type="AlphaFoldDB" id="A0A377TQW6"/>
<dbReference type="EMBL" id="UGKQ01000007">
    <property type="protein sequence ID" value="STS82083.1"/>
    <property type="molecule type" value="Genomic_DNA"/>
</dbReference>
<protein>
    <submittedName>
        <fullName evidence="1">Uncharacterized protein</fullName>
    </submittedName>
</protein>
<dbReference type="Proteomes" id="UP000254938">
    <property type="component" value="Unassembled WGS sequence"/>
</dbReference>
<sequence>MVLASFFNLSCRRYEACGFIYLKVIKLSWVIWFSSPSTANFSTFLACLRCALRIVFEVTATVLTTFATSLRSPLAVFCKVSRTTTML</sequence>